<dbReference type="PROSITE" id="PS50181">
    <property type="entry name" value="FBOX"/>
    <property type="match status" value="1"/>
</dbReference>
<dbReference type="EMBL" id="CAJOBJ010135741">
    <property type="protein sequence ID" value="CAF4741103.1"/>
    <property type="molecule type" value="Genomic_DNA"/>
</dbReference>
<comment type="caution">
    <text evidence="2">The sequence shown here is derived from an EMBL/GenBank/DDBJ whole genome shotgun (WGS) entry which is preliminary data.</text>
</comment>
<dbReference type="InterPro" id="IPR001810">
    <property type="entry name" value="F-box_dom"/>
</dbReference>
<dbReference type="EMBL" id="CAJNOW010006107">
    <property type="protein sequence ID" value="CAF1475212.1"/>
    <property type="molecule type" value="Genomic_DNA"/>
</dbReference>
<reference evidence="2" key="1">
    <citation type="submission" date="2021-02" db="EMBL/GenBank/DDBJ databases">
        <authorList>
            <person name="Nowell W R."/>
        </authorList>
    </citation>
    <scope>NUCLEOTIDE SEQUENCE</scope>
</reference>
<dbReference type="Gene3D" id="1.20.1280.50">
    <property type="match status" value="1"/>
</dbReference>
<dbReference type="InterPro" id="IPR036047">
    <property type="entry name" value="F-box-like_dom_sf"/>
</dbReference>
<proteinExistence type="predicted"/>
<gene>
    <name evidence="3" type="ORF">GIL414_LOCUS44730</name>
    <name evidence="2" type="ORF">KQP761_LOCUS13266</name>
</gene>
<evidence type="ECO:0000259" key="1">
    <source>
        <dbReference type="PROSITE" id="PS50181"/>
    </source>
</evidence>
<evidence type="ECO:0000313" key="4">
    <source>
        <dbReference type="Proteomes" id="UP000663834"/>
    </source>
</evidence>
<dbReference type="AlphaFoldDB" id="A0A815RDT9"/>
<dbReference type="SUPFAM" id="SSF81383">
    <property type="entry name" value="F-box domain"/>
    <property type="match status" value="1"/>
</dbReference>
<dbReference type="CDD" id="cd09917">
    <property type="entry name" value="F-box_SF"/>
    <property type="match status" value="1"/>
</dbReference>
<evidence type="ECO:0000313" key="3">
    <source>
        <dbReference type="EMBL" id="CAF4741103.1"/>
    </source>
</evidence>
<sequence length="508" mass="58870">MNVSLQTLPAELIWRIFDHLDAETIVFAVRCACKRLYTMTNCYDRYALDFRFTSLYEFHVMQKIINPKNVITLTLMQRWYLPSLCNDFVRIFNIDQFTRLRSLTIDADSYQLLNWLEESTIGSTLTTLNININTDDPSHFNRGENWLAPIVSKYTLRKLHINEHCLVMGPARLLVHKTQWPIDYPLKSLAISYATPNIFCIICNQLPNLQILIVQSFSGLKILEVAEKPADSKPLLSLTSLSLLSINMADIEELKSLLSLVPNLTHFRINAMSDLTDSFYDGTQWEEIIRAKLPLLDHFTFCFEHYLLEKPKSNIVEEHIAKFQTKFWLETKSLLVQCALESENNGHRWKLYLHSIPISEDNIEYYSDGKQIIHSAVNKIDHNLELFINIKQLILFIGQIPDTIASEGTRSCQSYLFPRVRKLTLVINEKWPIGTIQYLQNTVNLTNLETLQFEFPSACQFETNLGADMRTLFEHTLNLRSLIINCNQSEQMNLTTYNSICLKLPQSV</sequence>
<name>A0A815RDT9_9BILA</name>
<feature type="domain" description="F-box" evidence="1">
    <location>
        <begin position="2"/>
        <end position="55"/>
    </location>
</feature>
<protein>
    <recommendedName>
        <fullName evidence="1">F-box domain-containing protein</fullName>
    </recommendedName>
</protein>
<feature type="non-terminal residue" evidence="2">
    <location>
        <position position="508"/>
    </location>
</feature>
<dbReference type="Proteomes" id="UP000681720">
    <property type="component" value="Unassembled WGS sequence"/>
</dbReference>
<accession>A0A815RDT9</accession>
<evidence type="ECO:0000313" key="2">
    <source>
        <dbReference type="EMBL" id="CAF1475212.1"/>
    </source>
</evidence>
<organism evidence="2 4">
    <name type="scientific">Rotaria magnacalcarata</name>
    <dbReference type="NCBI Taxonomy" id="392030"/>
    <lineage>
        <taxon>Eukaryota</taxon>
        <taxon>Metazoa</taxon>
        <taxon>Spiralia</taxon>
        <taxon>Gnathifera</taxon>
        <taxon>Rotifera</taxon>
        <taxon>Eurotatoria</taxon>
        <taxon>Bdelloidea</taxon>
        <taxon>Philodinida</taxon>
        <taxon>Philodinidae</taxon>
        <taxon>Rotaria</taxon>
    </lineage>
</organism>
<dbReference type="Proteomes" id="UP000663834">
    <property type="component" value="Unassembled WGS sequence"/>
</dbReference>